<dbReference type="GO" id="GO:0008033">
    <property type="term" value="P:tRNA processing"/>
    <property type="evidence" value="ECO:0000318"/>
    <property type="project" value="GO_Central"/>
</dbReference>
<gene>
    <name evidence="2" type="ORF">DICPUDRAFT_159622</name>
</gene>
<dbReference type="FunCoup" id="F1A4K1">
    <property type="interactions" value="764"/>
</dbReference>
<dbReference type="Proteomes" id="UP000001064">
    <property type="component" value="Unassembled WGS sequence"/>
</dbReference>
<protein>
    <submittedName>
        <fullName evidence="2">Uncharacterized protein</fullName>
    </submittedName>
</protein>
<dbReference type="OrthoDB" id="21179at2759"/>
<keyword evidence="3" id="KW-1185">Reference proteome</keyword>
<accession>F1A4K1</accession>
<proteinExistence type="predicted"/>
<dbReference type="InParanoid" id="F1A4K1"/>
<dbReference type="PANTHER" id="PTHR14742:SF4">
    <property type="entry name" value="DDE TNP4 DOMAIN-CONTAINING PROTEIN"/>
    <property type="match status" value="1"/>
</dbReference>
<dbReference type="STRING" id="5786.F1A4K1"/>
<evidence type="ECO:0000313" key="3">
    <source>
        <dbReference type="Proteomes" id="UP000001064"/>
    </source>
</evidence>
<organism evidence="2 3">
    <name type="scientific">Dictyostelium purpureum</name>
    <name type="common">Slime mold</name>
    <dbReference type="NCBI Taxonomy" id="5786"/>
    <lineage>
        <taxon>Eukaryota</taxon>
        <taxon>Amoebozoa</taxon>
        <taxon>Evosea</taxon>
        <taxon>Eumycetozoa</taxon>
        <taxon>Dictyostelia</taxon>
        <taxon>Dictyosteliales</taxon>
        <taxon>Dictyosteliaceae</taxon>
        <taxon>Dictyostelium</taxon>
    </lineage>
</organism>
<dbReference type="PANTHER" id="PTHR14742">
    <property type="entry name" value="RIBONUCLEASE P SUBUNIT P21"/>
    <property type="match status" value="1"/>
</dbReference>
<dbReference type="eggNOG" id="ENOG502SC64">
    <property type="taxonomic scope" value="Eukaryota"/>
</dbReference>
<dbReference type="Gene3D" id="6.20.50.20">
    <property type="match status" value="1"/>
</dbReference>
<sequence length="219" mass="24875">MANIKQLRGVPTMIESRNCSNCGTFLIPGINCRVRITKTDQLSNKSRSLISTNTKEINSLEFRLKPSPQQQQQQQSLSKNSNKLNNSITRVCLKCNKLNPLKGETISKRKQRKLILKEFKNDTNNKNINKEESKQNDNNKNININNINNININNNNNNNNNNINNKNINSNNKNNNKNNNNNNNNKNSKIKVAQAGSKNLANKKEDNLKDFLSGMGLLK</sequence>
<dbReference type="GO" id="GO:0005655">
    <property type="term" value="C:nucleolar ribonuclease P complex"/>
    <property type="evidence" value="ECO:0000318"/>
    <property type="project" value="GO_Central"/>
</dbReference>
<dbReference type="EMBL" id="GL871525">
    <property type="protein sequence ID" value="EGC28884.1"/>
    <property type="molecule type" value="Genomic_DNA"/>
</dbReference>
<reference evidence="3" key="1">
    <citation type="journal article" date="2011" name="Genome Biol.">
        <title>Comparative genomics of the social amoebae Dictyostelium discoideum and Dictyostelium purpureum.</title>
        <authorList>
            <consortium name="US DOE Joint Genome Institute (JGI-PGF)"/>
            <person name="Sucgang R."/>
            <person name="Kuo A."/>
            <person name="Tian X."/>
            <person name="Salerno W."/>
            <person name="Parikh A."/>
            <person name="Feasley C.L."/>
            <person name="Dalin E."/>
            <person name="Tu H."/>
            <person name="Huang E."/>
            <person name="Barry K."/>
            <person name="Lindquist E."/>
            <person name="Shapiro H."/>
            <person name="Bruce D."/>
            <person name="Schmutz J."/>
            <person name="Salamov A."/>
            <person name="Fey P."/>
            <person name="Gaudet P."/>
            <person name="Anjard C."/>
            <person name="Babu M.M."/>
            <person name="Basu S."/>
            <person name="Bushmanova Y."/>
            <person name="van der Wel H."/>
            <person name="Katoh-Kurasawa M."/>
            <person name="Dinh C."/>
            <person name="Coutinho P.M."/>
            <person name="Saito T."/>
            <person name="Elias M."/>
            <person name="Schaap P."/>
            <person name="Kay R.R."/>
            <person name="Henrissat B."/>
            <person name="Eichinger L."/>
            <person name="Rivero F."/>
            <person name="Putnam N.H."/>
            <person name="West C.M."/>
            <person name="Loomis W.F."/>
            <person name="Chisholm R.L."/>
            <person name="Shaulsky G."/>
            <person name="Strassmann J.E."/>
            <person name="Queller D.C."/>
            <person name="Kuspa A."/>
            <person name="Grigoriev I.V."/>
        </authorList>
    </citation>
    <scope>NUCLEOTIDE SEQUENCE [LARGE SCALE GENOMIC DNA]</scope>
    <source>
        <strain evidence="3">QSDP1</strain>
    </source>
</reference>
<dbReference type="KEGG" id="dpp:DICPUDRAFT_159622"/>
<dbReference type="AlphaFoldDB" id="F1A4K1"/>
<dbReference type="OMA" id="RESANIH"/>
<evidence type="ECO:0000313" key="2">
    <source>
        <dbReference type="EMBL" id="EGC28884.1"/>
    </source>
</evidence>
<dbReference type="RefSeq" id="XP_003294595.1">
    <property type="nucleotide sequence ID" value="XM_003294547.1"/>
</dbReference>
<feature type="region of interest" description="Disordered" evidence="1">
    <location>
        <begin position="153"/>
        <end position="187"/>
    </location>
</feature>
<dbReference type="GeneID" id="10507051"/>
<name>F1A4K1_DICPU</name>
<evidence type="ECO:0000256" key="1">
    <source>
        <dbReference type="SAM" id="MobiDB-lite"/>
    </source>
</evidence>
<dbReference type="VEuPathDB" id="AmoebaDB:DICPUDRAFT_159622"/>